<evidence type="ECO:0000313" key="2">
    <source>
        <dbReference type="Proteomes" id="UP000593571"/>
    </source>
</evidence>
<gene>
    <name evidence="1" type="ORF">HJG63_012293</name>
</gene>
<reference evidence="1 2" key="1">
    <citation type="journal article" date="2020" name="Nature">
        <title>Six reference-quality genomes reveal evolution of bat adaptations.</title>
        <authorList>
            <person name="Jebb D."/>
            <person name="Huang Z."/>
            <person name="Pippel M."/>
            <person name="Hughes G.M."/>
            <person name="Lavrichenko K."/>
            <person name="Devanna P."/>
            <person name="Winkler S."/>
            <person name="Jermiin L.S."/>
            <person name="Skirmuntt E.C."/>
            <person name="Katzourakis A."/>
            <person name="Burkitt-Gray L."/>
            <person name="Ray D.A."/>
            <person name="Sullivan K.A.M."/>
            <person name="Roscito J.G."/>
            <person name="Kirilenko B.M."/>
            <person name="Davalos L.M."/>
            <person name="Corthals A.P."/>
            <person name="Power M.L."/>
            <person name="Jones G."/>
            <person name="Ransome R.D."/>
            <person name="Dechmann D.K.N."/>
            <person name="Locatelli A.G."/>
            <person name="Puechmaille S.J."/>
            <person name="Fedrigo O."/>
            <person name="Jarvis E.D."/>
            <person name="Hiller M."/>
            <person name="Vernes S.C."/>
            <person name="Myers E.W."/>
            <person name="Teeling E.C."/>
        </authorList>
    </citation>
    <scope>NUCLEOTIDE SEQUENCE [LARGE SCALE GENOMIC DNA]</scope>
    <source>
        <strain evidence="1">MRouAeg1</strain>
        <tissue evidence="1">Muscle</tissue>
    </source>
</reference>
<protein>
    <submittedName>
        <fullName evidence="1">Uncharacterized protein</fullName>
    </submittedName>
</protein>
<name>A0A7J8F147_ROUAE</name>
<proteinExistence type="predicted"/>
<comment type="caution">
    <text evidence="1">The sequence shown here is derived from an EMBL/GenBank/DDBJ whole genome shotgun (WGS) entry which is preliminary data.</text>
</comment>
<keyword evidence="2" id="KW-1185">Reference proteome</keyword>
<sequence length="133" mass="15176">MVTYLGGCLKLFSIYSHCWVISSNLMAKLQVIISDICLVWTFSLKSRPIHPIHFSTLKFTRHFKLNMPYVGLLIVPTKSACFIVLHISVNGKSVLSVTQAQILNSFWLSYDSSPSHFISRKSYCLYIQSISRI</sequence>
<dbReference type="Proteomes" id="UP000593571">
    <property type="component" value="Unassembled WGS sequence"/>
</dbReference>
<accession>A0A7J8F147</accession>
<evidence type="ECO:0000313" key="1">
    <source>
        <dbReference type="EMBL" id="KAF6441129.1"/>
    </source>
</evidence>
<organism evidence="1 2">
    <name type="scientific">Rousettus aegyptiacus</name>
    <name type="common">Egyptian fruit bat</name>
    <name type="synonym">Pteropus aegyptiacus</name>
    <dbReference type="NCBI Taxonomy" id="9407"/>
    <lineage>
        <taxon>Eukaryota</taxon>
        <taxon>Metazoa</taxon>
        <taxon>Chordata</taxon>
        <taxon>Craniata</taxon>
        <taxon>Vertebrata</taxon>
        <taxon>Euteleostomi</taxon>
        <taxon>Mammalia</taxon>
        <taxon>Eutheria</taxon>
        <taxon>Laurasiatheria</taxon>
        <taxon>Chiroptera</taxon>
        <taxon>Yinpterochiroptera</taxon>
        <taxon>Pteropodoidea</taxon>
        <taxon>Pteropodidae</taxon>
        <taxon>Rousettinae</taxon>
        <taxon>Rousettus</taxon>
    </lineage>
</organism>
<dbReference type="AlphaFoldDB" id="A0A7J8F147"/>
<dbReference type="EMBL" id="JACASE010000008">
    <property type="protein sequence ID" value="KAF6441129.1"/>
    <property type="molecule type" value="Genomic_DNA"/>
</dbReference>